<evidence type="ECO:0000313" key="7">
    <source>
        <dbReference type="EMBL" id="RJG03802.1"/>
    </source>
</evidence>
<gene>
    <name evidence="4" type="primary">bamE</name>
    <name evidence="7" type="ORF">D3878_21255</name>
</gene>
<dbReference type="PANTHER" id="PTHR37482:SF1">
    <property type="entry name" value="OUTER MEMBRANE PROTEIN ASSEMBLY FACTOR BAME"/>
    <property type="match status" value="1"/>
</dbReference>
<evidence type="ECO:0000256" key="2">
    <source>
        <dbReference type="ARBA" id="ARBA00023136"/>
    </source>
</evidence>
<dbReference type="OrthoDB" id="9808250at2"/>
<dbReference type="InterPro" id="IPR007450">
    <property type="entry name" value="BamE_dom"/>
</dbReference>
<dbReference type="GO" id="GO:0043165">
    <property type="term" value="P:Gram-negative-bacterium-type cell outer membrane assembly"/>
    <property type="evidence" value="ECO:0007669"/>
    <property type="project" value="UniProtKB-UniRule"/>
</dbReference>
<keyword evidence="4" id="KW-0449">Lipoprotein</keyword>
<organism evidence="7 8">
    <name type="scientific">Noviherbaspirillum sedimenti</name>
    <dbReference type="NCBI Taxonomy" id="2320865"/>
    <lineage>
        <taxon>Bacteria</taxon>
        <taxon>Pseudomonadati</taxon>
        <taxon>Pseudomonadota</taxon>
        <taxon>Betaproteobacteria</taxon>
        <taxon>Burkholderiales</taxon>
        <taxon>Oxalobacteraceae</taxon>
        <taxon>Noviherbaspirillum</taxon>
    </lineage>
</organism>
<dbReference type="Gene3D" id="3.30.1450.10">
    <property type="match status" value="1"/>
</dbReference>
<dbReference type="GO" id="GO:0051205">
    <property type="term" value="P:protein insertion into membrane"/>
    <property type="evidence" value="ECO:0007669"/>
    <property type="project" value="UniProtKB-UniRule"/>
</dbReference>
<feature type="chain" id="PRO_5017491574" description="Outer membrane protein assembly factor BamE" evidence="5">
    <location>
        <begin position="23"/>
        <end position="188"/>
    </location>
</feature>
<evidence type="ECO:0000256" key="4">
    <source>
        <dbReference type="HAMAP-Rule" id="MF_00925"/>
    </source>
</evidence>
<sequence length="188" mass="20124">MRLPFPVLPSASALSQALCLVAACALIGCASKNPLMEEPVAATSTPAVAAQQPKAAVPATTGVQTTKEKRLFGIFSPYRIDIQQGNFISQEQLAQLKTGMTADQVRFVLGTPLLNDIFHANRWDYVFRMQKGNGEVISSRIAVHFQDNRVANIDAGTLPTEQDFLSLIAGTTPQASKTATPKVATPAK</sequence>
<evidence type="ECO:0000256" key="1">
    <source>
        <dbReference type="ARBA" id="ARBA00022729"/>
    </source>
</evidence>
<dbReference type="Pfam" id="PF04355">
    <property type="entry name" value="BamE"/>
    <property type="match status" value="1"/>
</dbReference>
<dbReference type="GO" id="GO:1990063">
    <property type="term" value="C:Bam protein complex"/>
    <property type="evidence" value="ECO:0007669"/>
    <property type="project" value="TreeGrafter"/>
</dbReference>
<dbReference type="PROSITE" id="PS51257">
    <property type="entry name" value="PROKAR_LIPOPROTEIN"/>
    <property type="match status" value="1"/>
</dbReference>
<dbReference type="GO" id="GO:0030674">
    <property type="term" value="F:protein-macromolecule adaptor activity"/>
    <property type="evidence" value="ECO:0007669"/>
    <property type="project" value="TreeGrafter"/>
</dbReference>
<keyword evidence="1 4" id="KW-0732">Signal</keyword>
<reference evidence="8" key="1">
    <citation type="submission" date="2018-09" db="EMBL/GenBank/DDBJ databases">
        <authorList>
            <person name="Zhu H."/>
        </authorList>
    </citation>
    <scope>NUCLEOTIDE SEQUENCE [LARGE SCALE GENOMIC DNA]</scope>
    <source>
        <strain evidence="8">K1S02-23</strain>
    </source>
</reference>
<comment type="function">
    <text evidence="4">Part of the outer membrane protein assembly complex, which is involved in assembly and insertion of beta-barrel proteins into the outer membrane.</text>
</comment>
<dbReference type="InterPro" id="IPR026592">
    <property type="entry name" value="BamE"/>
</dbReference>
<protein>
    <recommendedName>
        <fullName evidence="4">Outer membrane protein assembly factor BamE</fullName>
    </recommendedName>
</protein>
<dbReference type="InterPro" id="IPR037873">
    <property type="entry name" value="BamE-like"/>
</dbReference>
<feature type="domain" description="Outer membrane protein assembly factor BamE" evidence="6">
    <location>
        <begin position="85"/>
        <end position="152"/>
    </location>
</feature>
<dbReference type="PANTHER" id="PTHR37482">
    <property type="entry name" value="OUTER MEMBRANE PROTEIN ASSEMBLY FACTOR BAME"/>
    <property type="match status" value="1"/>
</dbReference>
<dbReference type="Proteomes" id="UP000266327">
    <property type="component" value="Unassembled WGS sequence"/>
</dbReference>
<name>A0A3A3GAY9_9BURK</name>
<evidence type="ECO:0000313" key="8">
    <source>
        <dbReference type="Proteomes" id="UP000266327"/>
    </source>
</evidence>
<keyword evidence="8" id="KW-1185">Reference proteome</keyword>
<feature type="signal peptide" evidence="5">
    <location>
        <begin position="1"/>
        <end position="22"/>
    </location>
</feature>
<keyword evidence="4" id="KW-0564">Palmitate</keyword>
<proteinExistence type="inferred from homology"/>
<dbReference type="HAMAP" id="MF_00925">
    <property type="entry name" value="OM_assembly_BamE"/>
    <property type="match status" value="1"/>
</dbReference>
<dbReference type="EMBL" id="QYUQ01000002">
    <property type="protein sequence ID" value="RJG03802.1"/>
    <property type="molecule type" value="Genomic_DNA"/>
</dbReference>
<evidence type="ECO:0000259" key="6">
    <source>
        <dbReference type="Pfam" id="PF04355"/>
    </source>
</evidence>
<comment type="similarity">
    <text evidence="4">Belongs to the BamE family.</text>
</comment>
<keyword evidence="2 4" id="KW-0472">Membrane</keyword>
<comment type="caution">
    <text evidence="7">The sequence shown here is derived from an EMBL/GenBank/DDBJ whole genome shotgun (WGS) entry which is preliminary data.</text>
</comment>
<evidence type="ECO:0000256" key="3">
    <source>
        <dbReference type="ARBA" id="ARBA00023237"/>
    </source>
</evidence>
<keyword evidence="3 4" id="KW-0998">Cell outer membrane</keyword>
<accession>A0A3A3GAY9</accession>
<evidence type="ECO:0000256" key="5">
    <source>
        <dbReference type="SAM" id="SignalP"/>
    </source>
</evidence>
<comment type="subcellular location">
    <subcellularLocation>
        <location evidence="4">Cell outer membrane</location>
        <topology evidence="4">Lipid-anchor</topology>
    </subcellularLocation>
</comment>
<comment type="subunit">
    <text evidence="4">Part of the Bam complex.</text>
</comment>
<dbReference type="AlphaFoldDB" id="A0A3A3GAY9"/>